<evidence type="ECO:0000313" key="3">
    <source>
        <dbReference type="Proteomes" id="UP000598297"/>
    </source>
</evidence>
<evidence type="ECO:0000313" key="2">
    <source>
        <dbReference type="EMBL" id="NBE53944.1"/>
    </source>
</evidence>
<name>A0A964URC2_9ACTN</name>
<reference evidence="2" key="1">
    <citation type="submission" date="2020-01" db="EMBL/GenBank/DDBJ databases">
        <title>Whole-genome analyses of novel actinobacteria.</title>
        <authorList>
            <person name="Sahin N."/>
        </authorList>
    </citation>
    <scope>NUCLEOTIDE SEQUENCE</scope>
    <source>
        <strain evidence="2">YC537</strain>
    </source>
</reference>
<sequence length="424" mass="45421">MSAAERKRSPRARKRKRGALLALPLTAVLAGVLLAALPGADDDREGGAACAPRKVDSWTPDGGATGEFARYGNDAARFDDWTGGDGTHSVRLPDGRLLWLFSDTFLGQVHGPPNLSGQPHAWRDATAPFVRNSAVVTDRSGALERTLAAPLLPDPAAGQWRWPVAAKVEPRSPGSAEKVVRVLIWTRATGTGPWIYGLPLATEVATLSLPDLRVEGVVKVSDQSAVTDPAERILYGTTAVHGAKYTYVFGGNDGKRSVRPASDAFVARVPHGRLAEPGAWRYWNGRAWGTGRPVPVLGDGAKKGVGSAYTVVRDNGTWVLFTMAAGTEGLSTITSYWACSPTGPWHGPTKGFAPPLPPDSEPRQSTAVYNPQAHPALSADDGRLLLSYDVNWLDPDPQVAQSHVNRNVSLYRPRFVRLRLGPAD</sequence>
<dbReference type="AlphaFoldDB" id="A0A964URC2"/>
<dbReference type="InterPro" id="IPR025442">
    <property type="entry name" value="DUF4185"/>
</dbReference>
<feature type="domain" description="DUF4185" evidence="1">
    <location>
        <begin position="238"/>
        <end position="384"/>
    </location>
</feature>
<evidence type="ECO:0000259" key="1">
    <source>
        <dbReference type="Pfam" id="PF13810"/>
    </source>
</evidence>
<dbReference type="Pfam" id="PF13810">
    <property type="entry name" value="DUF4185"/>
    <property type="match status" value="1"/>
</dbReference>
<dbReference type="OrthoDB" id="5482597at2"/>
<gene>
    <name evidence="2" type="ORF">GUY60_21480</name>
</gene>
<keyword evidence="3" id="KW-1185">Reference proteome</keyword>
<dbReference type="InterPro" id="IPR023296">
    <property type="entry name" value="Glyco_hydro_beta-prop_sf"/>
</dbReference>
<dbReference type="EMBL" id="JAAAHS010000177">
    <property type="protein sequence ID" value="NBE53944.1"/>
    <property type="molecule type" value="Genomic_DNA"/>
</dbReference>
<dbReference type="Proteomes" id="UP000598297">
    <property type="component" value="Unassembled WGS sequence"/>
</dbReference>
<accession>A0A964URC2</accession>
<organism evidence="2 3">
    <name type="scientific">Streptomyces boluensis</name>
    <dbReference type="NCBI Taxonomy" id="1775135"/>
    <lineage>
        <taxon>Bacteria</taxon>
        <taxon>Bacillati</taxon>
        <taxon>Actinomycetota</taxon>
        <taxon>Actinomycetes</taxon>
        <taxon>Kitasatosporales</taxon>
        <taxon>Streptomycetaceae</taxon>
        <taxon>Streptomyces</taxon>
    </lineage>
</organism>
<dbReference type="Gene3D" id="2.115.10.20">
    <property type="entry name" value="Glycosyl hydrolase domain, family 43"/>
    <property type="match status" value="1"/>
</dbReference>
<protein>
    <submittedName>
        <fullName evidence="2">DUF4185 domain-containing protein</fullName>
    </submittedName>
</protein>
<proteinExistence type="predicted"/>
<comment type="caution">
    <text evidence="2">The sequence shown here is derived from an EMBL/GenBank/DDBJ whole genome shotgun (WGS) entry which is preliminary data.</text>
</comment>